<name>C8PTT8_9SPIR</name>
<dbReference type="AlphaFoldDB" id="C8PTT8"/>
<accession>C8PTT8</accession>
<dbReference type="EMBL" id="ACYH01000073">
    <property type="protein sequence ID" value="EEV19077.1"/>
    <property type="molecule type" value="Genomic_DNA"/>
</dbReference>
<evidence type="ECO:0000313" key="2">
    <source>
        <dbReference type="Proteomes" id="UP000004509"/>
    </source>
</evidence>
<evidence type="ECO:0000313" key="1">
    <source>
        <dbReference type="EMBL" id="EEV19077.1"/>
    </source>
</evidence>
<sequence>MIDDYIVQSLEVLNKIQCELDEYSKTKTSLIYPQKNEPKKGGPLKRISEQECKILLCHILLQKNVVFSLETPTVEKYSFTGNRNISGNLDLCIYEIRNNKYYRTNCIEYKAHNMRKTYKTDFQKLLHEQGNNYFIHILQSADNYTLCSLKEKKSKGKPVINKYLNDINDILKTTTDLNFNTITLYICVLSPFLIIKKKIHNSELTLSMNENDFFLDYCIKENSIIINNQNWELVKNT</sequence>
<dbReference type="Proteomes" id="UP000004509">
    <property type="component" value="Unassembled WGS sequence"/>
</dbReference>
<reference evidence="1 2" key="1">
    <citation type="submission" date="2009-07" db="EMBL/GenBank/DDBJ databases">
        <authorList>
            <person name="Madupu R."/>
            <person name="Sebastian Y."/>
            <person name="Durkin A.S."/>
            <person name="Torralba M."/>
            <person name="Methe B."/>
            <person name="Sutton G.G."/>
            <person name="Strausberg R.L."/>
            <person name="Nelson K.E."/>
        </authorList>
    </citation>
    <scope>NUCLEOTIDE SEQUENCE [LARGE SCALE GENOMIC DNA]</scope>
    <source>
        <strain evidence="1 2">ATCC 35580</strain>
    </source>
</reference>
<dbReference type="RefSeq" id="WP_006190314.1">
    <property type="nucleotide sequence ID" value="NZ_ACYH01000073.1"/>
</dbReference>
<organism evidence="1 2">
    <name type="scientific">Treponema vincentii ATCC 35580</name>
    <dbReference type="NCBI Taxonomy" id="596324"/>
    <lineage>
        <taxon>Bacteria</taxon>
        <taxon>Pseudomonadati</taxon>
        <taxon>Spirochaetota</taxon>
        <taxon>Spirochaetia</taxon>
        <taxon>Spirochaetales</taxon>
        <taxon>Treponemataceae</taxon>
        <taxon>Treponema</taxon>
    </lineage>
</organism>
<dbReference type="STRING" id="596324.TREVI0001_0181"/>
<comment type="caution">
    <text evidence="1">The sequence shown here is derived from an EMBL/GenBank/DDBJ whole genome shotgun (WGS) entry which is preliminary data.</text>
</comment>
<proteinExistence type="predicted"/>
<gene>
    <name evidence="1" type="ORF">TREVI0001_0181</name>
</gene>
<protein>
    <submittedName>
        <fullName evidence="1">Uncharacterized protein</fullName>
    </submittedName>
</protein>